<dbReference type="HOGENOM" id="CLU_063430_1_0_3"/>
<dbReference type="REBASE" id="19482">
    <property type="entry name" value="M.Csp8801ORF4215P"/>
</dbReference>
<dbReference type="Proteomes" id="UP000008204">
    <property type="component" value="Chromosome"/>
</dbReference>
<evidence type="ECO:0000256" key="4">
    <source>
        <dbReference type="ARBA" id="ARBA00022679"/>
    </source>
</evidence>
<dbReference type="EMBL" id="CP001287">
    <property type="protein sequence ID" value="ACK68142.1"/>
    <property type="molecule type" value="Genomic_DNA"/>
</dbReference>
<evidence type="ECO:0000256" key="5">
    <source>
        <dbReference type="ARBA" id="ARBA00022691"/>
    </source>
</evidence>
<evidence type="ECO:0000313" key="7">
    <source>
        <dbReference type="EMBL" id="ACK68142.1"/>
    </source>
</evidence>
<dbReference type="Gene3D" id="1.10.1020.10">
    <property type="entry name" value="Adenine-specific Methyltransferase, Domain 2"/>
    <property type="match status" value="1"/>
</dbReference>
<accession>B7K689</accession>
<comment type="catalytic activity">
    <reaction evidence="6">
        <text>a 2'-deoxyadenosine in DNA + S-adenosyl-L-methionine = an N(6)-methyl-2'-deoxyadenosine in DNA + S-adenosyl-L-homocysteine + H(+)</text>
        <dbReference type="Rhea" id="RHEA:15197"/>
        <dbReference type="Rhea" id="RHEA-COMP:12418"/>
        <dbReference type="Rhea" id="RHEA-COMP:12419"/>
        <dbReference type="ChEBI" id="CHEBI:15378"/>
        <dbReference type="ChEBI" id="CHEBI:57856"/>
        <dbReference type="ChEBI" id="CHEBI:59789"/>
        <dbReference type="ChEBI" id="CHEBI:90615"/>
        <dbReference type="ChEBI" id="CHEBI:90616"/>
        <dbReference type="EC" id="2.1.1.72"/>
    </reaction>
</comment>
<dbReference type="OrthoDB" id="9805629at2"/>
<dbReference type="InterPro" id="IPR023095">
    <property type="entry name" value="Ade_MeTrfase_dom_2"/>
</dbReference>
<dbReference type="STRING" id="41431.PCC8801_4215"/>
<evidence type="ECO:0000256" key="2">
    <source>
        <dbReference type="ARBA" id="ARBA00011900"/>
    </source>
</evidence>
<dbReference type="AlphaFoldDB" id="B7K689"/>
<dbReference type="GO" id="GO:0006298">
    <property type="term" value="P:mismatch repair"/>
    <property type="evidence" value="ECO:0007669"/>
    <property type="project" value="TreeGrafter"/>
</dbReference>
<dbReference type="PRINTS" id="PR00505">
    <property type="entry name" value="D12N6MTFRASE"/>
</dbReference>
<comment type="similarity">
    <text evidence="1">Belongs to the N(4)/N(6)-methyltransferase family.</text>
</comment>
<keyword evidence="5" id="KW-0949">S-adenosyl-L-methionine</keyword>
<sequence length="319" mass="38074">MAKNPRKLTNSPFRYPGGKFYARKLILSCLPTHNKYCEPFAGGASIFFAKENVKQTILNDKDELLMNCYQQIRDNVEQIIQSLEGIPATKELHSYYKNKFNPSNDLERAVRWYYLNRTSYSGIMKQENCYWGYGDKYSMRPENWPHHLRTTSERLQGVELLCLDFEKVINELSNGFFLFIDPPYFNADQDKFYTYSFSLEDHERLSWLLRKNQDKYKFLITYDNTPEIRKMYQWCTSIQDNEWNYTISRTDDQRNKRKLQDGYQSSRYKGKEVFITNYDLSSVSGITCLKIDESLTEKELHTHVNEINKQLDFFEQLKL</sequence>
<dbReference type="GO" id="GO:0009307">
    <property type="term" value="P:DNA restriction-modification system"/>
    <property type="evidence" value="ECO:0007669"/>
    <property type="project" value="InterPro"/>
</dbReference>
<dbReference type="EC" id="2.1.1.72" evidence="2"/>
<dbReference type="SUPFAM" id="SSF53335">
    <property type="entry name" value="S-adenosyl-L-methionine-dependent methyltransferases"/>
    <property type="match status" value="1"/>
</dbReference>
<name>B7K689_RIPO1</name>
<dbReference type="GO" id="GO:0009007">
    <property type="term" value="F:site-specific DNA-methyltransferase (adenine-specific) activity"/>
    <property type="evidence" value="ECO:0007669"/>
    <property type="project" value="UniProtKB-EC"/>
</dbReference>
<evidence type="ECO:0000313" key="8">
    <source>
        <dbReference type="Proteomes" id="UP000008204"/>
    </source>
</evidence>
<dbReference type="KEGG" id="cyp:PCC8801_4215"/>
<dbReference type="PANTHER" id="PTHR30481">
    <property type="entry name" value="DNA ADENINE METHYLASE"/>
    <property type="match status" value="1"/>
</dbReference>
<evidence type="ECO:0000256" key="3">
    <source>
        <dbReference type="ARBA" id="ARBA00022603"/>
    </source>
</evidence>
<dbReference type="Gene3D" id="3.40.50.150">
    <property type="entry name" value="Vaccinia Virus protein VP39"/>
    <property type="match status" value="1"/>
</dbReference>
<dbReference type="NCBIfam" id="TIGR00571">
    <property type="entry name" value="dam"/>
    <property type="match status" value="1"/>
</dbReference>
<dbReference type="InterPro" id="IPR012327">
    <property type="entry name" value="MeTrfase_D12"/>
</dbReference>
<keyword evidence="4" id="KW-0808">Transferase</keyword>
<dbReference type="GO" id="GO:1904047">
    <property type="term" value="F:S-adenosyl-L-methionine binding"/>
    <property type="evidence" value="ECO:0007669"/>
    <property type="project" value="TreeGrafter"/>
</dbReference>
<organism evidence="7 8">
    <name type="scientific">Rippkaea orientalis (strain PCC 8801 / RF-1)</name>
    <name type="common">Cyanothece sp. (strain PCC 8801)</name>
    <dbReference type="NCBI Taxonomy" id="41431"/>
    <lineage>
        <taxon>Bacteria</taxon>
        <taxon>Bacillati</taxon>
        <taxon>Cyanobacteriota</taxon>
        <taxon>Cyanophyceae</taxon>
        <taxon>Oscillatoriophycideae</taxon>
        <taxon>Chroococcales</taxon>
        <taxon>Aphanothecaceae</taxon>
        <taxon>Rippkaea</taxon>
        <taxon>Rippkaea orientalis</taxon>
    </lineage>
</organism>
<evidence type="ECO:0000256" key="1">
    <source>
        <dbReference type="ARBA" id="ARBA00006594"/>
    </source>
</evidence>
<dbReference type="Pfam" id="PF02086">
    <property type="entry name" value="MethyltransfD12"/>
    <property type="match status" value="1"/>
</dbReference>
<reference evidence="8" key="1">
    <citation type="journal article" date="2011" name="MBio">
        <title>Novel metabolic attributes of the genus Cyanothece, comprising a group of unicellular nitrogen-fixing Cyanobacteria.</title>
        <authorList>
            <person name="Bandyopadhyay A."/>
            <person name="Elvitigala T."/>
            <person name="Welsh E."/>
            <person name="Stockel J."/>
            <person name="Liberton M."/>
            <person name="Min H."/>
            <person name="Sherman L.A."/>
            <person name="Pakrasi H.B."/>
        </authorList>
    </citation>
    <scope>NUCLEOTIDE SEQUENCE [LARGE SCALE GENOMIC DNA]</scope>
    <source>
        <strain evidence="8">PCC 8801</strain>
    </source>
</reference>
<dbReference type="RefSeq" id="WP_015785190.1">
    <property type="nucleotide sequence ID" value="NC_011726.1"/>
</dbReference>
<dbReference type="InterPro" id="IPR029063">
    <property type="entry name" value="SAM-dependent_MTases_sf"/>
</dbReference>
<gene>
    <name evidence="7" type="ordered locus">PCC8801_4215</name>
</gene>
<dbReference type="GO" id="GO:0032259">
    <property type="term" value="P:methylation"/>
    <property type="evidence" value="ECO:0007669"/>
    <property type="project" value="UniProtKB-KW"/>
</dbReference>
<dbReference type="eggNOG" id="COG0338">
    <property type="taxonomic scope" value="Bacteria"/>
</dbReference>
<proteinExistence type="inferred from homology"/>
<protein>
    <recommendedName>
        <fullName evidence="2">site-specific DNA-methyltransferase (adenine-specific)</fullName>
        <ecNumber evidence="2">2.1.1.72</ecNumber>
    </recommendedName>
</protein>
<dbReference type="GO" id="GO:0043565">
    <property type="term" value="F:sequence-specific DNA binding"/>
    <property type="evidence" value="ECO:0007669"/>
    <property type="project" value="TreeGrafter"/>
</dbReference>
<keyword evidence="3 7" id="KW-0489">Methyltransferase</keyword>
<keyword evidence="8" id="KW-1185">Reference proteome</keyword>
<evidence type="ECO:0000256" key="6">
    <source>
        <dbReference type="ARBA" id="ARBA00047942"/>
    </source>
</evidence>